<dbReference type="EMBL" id="BJLD01000003">
    <property type="protein sequence ID" value="GEA44266.1"/>
    <property type="molecule type" value="Genomic_DNA"/>
</dbReference>
<feature type="compositionally biased region" description="Low complexity" evidence="1">
    <location>
        <begin position="105"/>
        <end position="122"/>
    </location>
</feature>
<keyword evidence="2" id="KW-0812">Transmembrane</keyword>
<comment type="caution">
    <text evidence="3">The sequence shown here is derived from an EMBL/GenBank/DDBJ whole genome shotgun (WGS) entry which is preliminary data.</text>
</comment>
<keyword evidence="2" id="KW-0472">Membrane</keyword>
<keyword evidence="2" id="KW-1133">Transmembrane helix</keyword>
<dbReference type="AlphaFoldDB" id="A0ABC9ZQL9"/>
<feature type="transmembrane region" description="Helical" evidence="2">
    <location>
        <begin position="71"/>
        <end position="98"/>
    </location>
</feature>
<accession>A0ABC9ZQL9</accession>
<feature type="region of interest" description="Disordered" evidence="1">
    <location>
        <begin position="1"/>
        <end position="65"/>
    </location>
</feature>
<organism evidence="3 4">
    <name type="scientific">Corynebacterium striatum</name>
    <dbReference type="NCBI Taxonomy" id="43770"/>
    <lineage>
        <taxon>Bacteria</taxon>
        <taxon>Bacillati</taxon>
        <taxon>Actinomycetota</taxon>
        <taxon>Actinomycetes</taxon>
        <taxon>Mycobacteriales</taxon>
        <taxon>Corynebacteriaceae</taxon>
        <taxon>Corynebacterium</taxon>
    </lineage>
</organism>
<name>A0ABC9ZQL9_CORST</name>
<dbReference type="Proteomes" id="UP000315234">
    <property type="component" value="Unassembled WGS sequence"/>
</dbReference>
<evidence type="ECO:0000313" key="3">
    <source>
        <dbReference type="EMBL" id="GEA44266.1"/>
    </source>
</evidence>
<gene>
    <name evidence="3" type="ORF">Cst04h_24360</name>
</gene>
<sequence length="129" mass="13215">MTNYPGFGSQPNNSRPNSSPQFGYPQFSAPQSSPQFGSGSFAPGTNPTHPPSATQPNNFGAQMPAHNGKGLISGAIIGLIAAFLFLSIVLGAAAYFLLSKDTPEAPADTVSTPTSTAPTTMSDVPSENV</sequence>
<feature type="compositionally biased region" description="Polar residues" evidence="1">
    <location>
        <begin position="28"/>
        <end position="60"/>
    </location>
</feature>
<reference evidence="3 4" key="1">
    <citation type="submission" date="2019-06" db="EMBL/GenBank/DDBJ databases">
        <title>Draft genome sequence of Corynebacterium striatum NBRC 15291.</title>
        <authorList>
            <person name="Miura T."/>
            <person name="Furukawa M."/>
            <person name="Shimamura M."/>
            <person name="Ohyama Y."/>
            <person name="Yamazoe A."/>
            <person name="Kawasaki H."/>
        </authorList>
    </citation>
    <scope>NUCLEOTIDE SEQUENCE [LARGE SCALE GENOMIC DNA]</scope>
    <source>
        <strain evidence="3 4">NBRC 15291</strain>
    </source>
</reference>
<evidence type="ECO:0000256" key="1">
    <source>
        <dbReference type="SAM" id="MobiDB-lite"/>
    </source>
</evidence>
<proteinExistence type="predicted"/>
<evidence type="ECO:0000313" key="4">
    <source>
        <dbReference type="Proteomes" id="UP000315234"/>
    </source>
</evidence>
<protein>
    <submittedName>
        <fullName evidence="3">Uncharacterized protein</fullName>
    </submittedName>
</protein>
<evidence type="ECO:0000256" key="2">
    <source>
        <dbReference type="SAM" id="Phobius"/>
    </source>
</evidence>
<feature type="region of interest" description="Disordered" evidence="1">
    <location>
        <begin position="103"/>
        <end position="129"/>
    </location>
</feature>
<feature type="compositionally biased region" description="Low complexity" evidence="1">
    <location>
        <begin position="11"/>
        <end position="20"/>
    </location>
</feature>